<organism evidence="5 6">
    <name type="scientific">Leptospirillum ferrooxidans (strain C2-3)</name>
    <dbReference type="NCBI Taxonomy" id="1162668"/>
    <lineage>
        <taxon>Bacteria</taxon>
        <taxon>Pseudomonadati</taxon>
        <taxon>Nitrospirota</taxon>
        <taxon>Nitrospiria</taxon>
        <taxon>Nitrospirales</taxon>
        <taxon>Nitrospiraceae</taxon>
        <taxon>Leptospirillum</taxon>
    </lineage>
</organism>
<dbReference type="InterPro" id="IPR029063">
    <property type="entry name" value="SAM-dependent_MTases_sf"/>
</dbReference>
<dbReference type="CDD" id="cd02440">
    <property type="entry name" value="AdoMet_MTases"/>
    <property type="match status" value="1"/>
</dbReference>
<dbReference type="InterPro" id="IPR047048">
    <property type="entry name" value="TlyA"/>
</dbReference>
<dbReference type="PANTHER" id="PTHR32319:SF0">
    <property type="entry name" value="BACTERIAL HEMOLYSIN-LIKE PROTEIN"/>
    <property type="match status" value="1"/>
</dbReference>
<reference evidence="6" key="2">
    <citation type="submission" date="2012-03" db="EMBL/GenBank/DDBJ databases">
        <title>The complete genome sequence of the pioneer microbe on fresh volcanic deposit, Leptospirillum ferrooxidans strain C2-3.</title>
        <authorList>
            <person name="Fujimura R."/>
            <person name="Sato Y."/>
            <person name="Nishizawa T."/>
            <person name="Nanba K."/>
            <person name="Oshima K."/>
            <person name="Hattori M."/>
            <person name="Kamijo T."/>
            <person name="Ohta H."/>
        </authorList>
    </citation>
    <scope>NUCLEOTIDE SEQUENCE [LARGE SCALE GENOMIC DNA]</scope>
    <source>
        <strain evidence="6">C2-3</strain>
    </source>
</reference>
<dbReference type="PATRIC" id="fig|1162668.3.peg.2025"/>
<dbReference type="PROSITE" id="PS50889">
    <property type="entry name" value="S4"/>
    <property type="match status" value="1"/>
</dbReference>
<name>I0IQ36_LEPFC</name>
<dbReference type="Pfam" id="PF01728">
    <property type="entry name" value="FtsJ"/>
    <property type="match status" value="1"/>
</dbReference>
<dbReference type="STRING" id="1162668.LFE_1705"/>
<dbReference type="GO" id="GO:0032259">
    <property type="term" value="P:methylation"/>
    <property type="evidence" value="ECO:0007669"/>
    <property type="project" value="InterPro"/>
</dbReference>
<sequence length="259" mass="28116">MISQKVEVSLGDIKRLDSLVLKKGWADSRESALILIESGRVSVKGVVKKKPSDQARFDDLSLLPEKSLPAPFVGRGGEKLQGALNFFGISPEGRSYVDLGASTGGFTDCLIRKGASRVLAVDVGRGQLASSLLSDNRVSSIDGVNVRHLGSWVPSWPVDGVVADLSFISLRKILPTVEYLLRSGGIFLPLFKPQFEAASRFVGPGGVVRDPILQRSLIASFFLFAEESGWQVKGCFPSLIQGRKGNQEYLLFLSRKPPQ</sequence>
<evidence type="ECO:0000259" key="4">
    <source>
        <dbReference type="Pfam" id="PF01728"/>
    </source>
</evidence>
<dbReference type="Proteomes" id="UP000007382">
    <property type="component" value="Chromosome"/>
</dbReference>
<proteinExistence type="inferred from homology"/>
<dbReference type="EMBL" id="AP012342">
    <property type="protein sequence ID" value="BAM07385.1"/>
    <property type="molecule type" value="Genomic_DNA"/>
</dbReference>
<reference evidence="5 6" key="1">
    <citation type="journal article" date="2012" name="J. Bacteriol.">
        <title>Complete Genome Sequence of Leptospirillum ferrooxidans Strain C2-3, Isolated from a Fresh Volcanic Ash Deposit on the Island of Miyake, Japan.</title>
        <authorList>
            <person name="Fujimura R."/>
            <person name="Sato Y."/>
            <person name="Nishizawa T."/>
            <person name="Oshima K."/>
            <person name="Kim S.-W."/>
            <person name="Hattori M."/>
            <person name="Kamijo T."/>
            <person name="Ohta H."/>
        </authorList>
    </citation>
    <scope>NUCLEOTIDE SEQUENCE [LARGE SCALE GENOMIC DNA]</scope>
    <source>
        <strain evidence="5 6">C2-3</strain>
    </source>
</reference>
<dbReference type="AlphaFoldDB" id="I0IQ36"/>
<protein>
    <submittedName>
        <fullName evidence="5">Putative hemolysin A</fullName>
    </submittedName>
</protein>
<dbReference type="KEGG" id="lfc:LFE_1705"/>
<evidence type="ECO:0000313" key="6">
    <source>
        <dbReference type="Proteomes" id="UP000007382"/>
    </source>
</evidence>
<dbReference type="eggNOG" id="COG1189">
    <property type="taxonomic scope" value="Bacteria"/>
</dbReference>
<feature type="domain" description="Ribosomal RNA methyltransferase FtsJ" evidence="4">
    <location>
        <begin position="72"/>
        <end position="254"/>
    </location>
</feature>
<dbReference type="HOGENOM" id="CLU_058015_3_0_0"/>
<dbReference type="Gene3D" id="3.40.50.150">
    <property type="entry name" value="Vaccinia Virus protein VP39"/>
    <property type="match status" value="1"/>
</dbReference>
<gene>
    <name evidence="5" type="ordered locus">LFE_1705</name>
</gene>
<dbReference type="GO" id="GO:0008168">
    <property type="term" value="F:methyltransferase activity"/>
    <property type="evidence" value="ECO:0007669"/>
    <property type="project" value="InterPro"/>
</dbReference>
<evidence type="ECO:0000256" key="3">
    <source>
        <dbReference type="PROSITE-ProRule" id="PRU00182"/>
    </source>
</evidence>
<dbReference type="InterPro" id="IPR002877">
    <property type="entry name" value="RNA_MeTrfase_FtsJ_dom"/>
</dbReference>
<dbReference type="Gene3D" id="3.10.290.10">
    <property type="entry name" value="RNA-binding S4 domain"/>
    <property type="match status" value="1"/>
</dbReference>
<dbReference type="InterPro" id="IPR036986">
    <property type="entry name" value="S4_RNA-bd_sf"/>
</dbReference>
<keyword evidence="1 3" id="KW-0694">RNA-binding</keyword>
<evidence type="ECO:0000256" key="1">
    <source>
        <dbReference type="ARBA" id="ARBA00022884"/>
    </source>
</evidence>
<evidence type="ECO:0000313" key="5">
    <source>
        <dbReference type="EMBL" id="BAM07385.1"/>
    </source>
</evidence>
<dbReference type="PANTHER" id="PTHR32319">
    <property type="entry name" value="BACTERIAL HEMOLYSIN-LIKE PROTEIN"/>
    <property type="match status" value="1"/>
</dbReference>
<accession>I0IQ36</accession>
<dbReference type="SUPFAM" id="SSF53335">
    <property type="entry name" value="S-adenosyl-L-methionine-dependent methyltransferases"/>
    <property type="match status" value="1"/>
</dbReference>
<dbReference type="SUPFAM" id="SSF55174">
    <property type="entry name" value="Alpha-L RNA-binding motif"/>
    <property type="match status" value="1"/>
</dbReference>
<evidence type="ECO:0000256" key="2">
    <source>
        <dbReference type="ARBA" id="ARBA00029460"/>
    </source>
</evidence>
<keyword evidence="6" id="KW-1185">Reference proteome</keyword>
<dbReference type="GO" id="GO:0003723">
    <property type="term" value="F:RNA binding"/>
    <property type="evidence" value="ECO:0007669"/>
    <property type="project" value="UniProtKB-KW"/>
</dbReference>
<comment type="similarity">
    <text evidence="2">Belongs to the TlyA family.</text>
</comment>